<evidence type="ECO:0000313" key="3">
    <source>
        <dbReference type="Proteomes" id="UP000695264"/>
    </source>
</evidence>
<organism evidence="2 3">
    <name type="scientific">Streptomyces zingiberis</name>
    <dbReference type="NCBI Taxonomy" id="2053010"/>
    <lineage>
        <taxon>Bacteria</taxon>
        <taxon>Bacillati</taxon>
        <taxon>Actinomycetota</taxon>
        <taxon>Actinomycetes</taxon>
        <taxon>Kitasatosporales</taxon>
        <taxon>Streptomycetaceae</taxon>
        <taxon>Streptomyces</taxon>
    </lineage>
</organism>
<dbReference type="EMBL" id="JAATEN010000006">
    <property type="protein sequence ID" value="NJQ01013.1"/>
    <property type="molecule type" value="Genomic_DNA"/>
</dbReference>
<dbReference type="InterPro" id="IPR007278">
    <property type="entry name" value="DUF397"/>
</dbReference>
<sequence>MTPLRWQKSTFSSGEAANCVEVASDREGIPLLRESDDPGTVLSTTPASFRGLLAGIKAGEFDGIPGTDGDGPAPREAKLGAGLAAADEVVSQLPPPTAAERAWVDGFMADGRSPATDH</sequence>
<evidence type="ECO:0000259" key="1">
    <source>
        <dbReference type="Pfam" id="PF04149"/>
    </source>
</evidence>
<evidence type="ECO:0000313" key="2">
    <source>
        <dbReference type="EMBL" id="NJQ01013.1"/>
    </source>
</evidence>
<gene>
    <name evidence="2" type="ORF">HCK00_10840</name>
</gene>
<dbReference type="Pfam" id="PF04149">
    <property type="entry name" value="DUF397"/>
    <property type="match status" value="1"/>
</dbReference>
<reference evidence="2 3" key="1">
    <citation type="submission" date="2020-03" db="EMBL/GenBank/DDBJ databases">
        <title>WGS of actinomycetes isolated from Thailand.</title>
        <authorList>
            <person name="Thawai C."/>
        </authorList>
    </citation>
    <scope>NUCLEOTIDE SEQUENCE [LARGE SCALE GENOMIC DNA]</scope>
    <source>
        <strain evidence="2 3">PLAI 1-29</strain>
    </source>
</reference>
<accession>A0ABX1BVC1</accession>
<name>A0ABX1BVC1_9ACTN</name>
<keyword evidence="3" id="KW-1185">Reference proteome</keyword>
<protein>
    <submittedName>
        <fullName evidence="2">DUF397 domain-containing protein</fullName>
    </submittedName>
</protein>
<proteinExistence type="predicted"/>
<dbReference type="Proteomes" id="UP000695264">
    <property type="component" value="Unassembled WGS sequence"/>
</dbReference>
<dbReference type="RefSeq" id="WP_168101598.1">
    <property type="nucleotide sequence ID" value="NZ_JAATEN010000006.1"/>
</dbReference>
<feature type="domain" description="DUF397" evidence="1">
    <location>
        <begin position="4"/>
        <end position="57"/>
    </location>
</feature>
<comment type="caution">
    <text evidence="2">The sequence shown here is derived from an EMBL/GenBank/DDBJ whole genome shotgun (WGS) entry which is preliminary data.</text>
</comment>